<dbReference type="InterPro" id="IPR050463">
    <property type="entry name" value="Gfo/Idh/MocA_oxidrdct_glycsds"/>
</dbReference>
<evidence type="ECO:0000313" key="5">
    <source>
        <dbReference type="Proteomes" id="UP000179129"/>
    </source>
</evidence>
<name>A0A1F5YYT5_9BACT</name>
<keyword evidence="1" id="KW-0560">Oxidoreductase</keyword>
<protein>
    <recommendedName>
        <fullName evidence="6">Oxidoreductase</fullName>
    </recommendedName>
</protein>
<dbReference type="SUPFAM" id="SSF51735">
    <property type="entry name" value="NAD(P)-binding Rossmann-fold domains"/>
    <property type="match status" value="1"/>
</dbReference>
<dbReference type="Pfam" id="PF22725">
    <property type="entry name" value="GFO_IDH_MocA_C3"/>
    <property type="match status" value="1"/>
</dbReference>
<dbReference type="EMBL" id="MFIX01000060">
    <property type="protein sequence ID" value="OGG05360.1"/>
    <property type="molecule type" value="Genomic_DNA"/>
</dbReference>
<dbReference type="InterPro" id="IPR006311">
    <property type="entry name" value="TAT_signal"/>
</dbReference>
<evidence type="ECO:0000259" key="3">
    <source>
        <dbReference type="Pfam" id="PF22725"/>
    </source>
</evidence>
<sequence>MSSRQKSISRRTFFRNGATAAGAGLGALIATRTSGLFGAVPPSDRMAVGFIGVGARAQQIMDSMLLIPGVEIVRVCDAYKGRVARSIERCNGKPTAVDNYKKILEDKGIDAVVIAVPDHWHKTMAIEAMQAGKDVYIEKPLTYKIDEGLEIIKAVKDTKRILQVGSQGISSDIQRKTRDVIASGKLGQITMIRAYFNRNTAEGAWIYPIPPDANPQTVNWEMFLGPAPKLPFNLPRFFQWRCYKDYSGGIATDLFVHLCTSIHFMMGVQAPSQVMGMGDLYRWKESRDVPDTINASLKYKEGFMVNMSGTFNNTISSGAGFQILGTEGSLEVGGKLTFFPETPVEDPSWVVRSWPSAMEKAYFEDPKMVAYLQEARAKEAARQPEVIMVGDDDATKAHLERWFASIKSRTAPEESAEVGHRACSVAHMVNLSIASGNSVYWDFEAQRVKSD</sequence>
<dbReference type="SUPFAM" id="SSF55347">
    <property type="entry name" value="Glyceraldehyde-3-phosphate dehydrogenase-like, C-terminal domain"/>
    <property type="match status" value="1"/>
</dbReference>
<dbReference type="PANTHER" id="PTHR43818:SF11">
    <property type="entry name" value="BCDNA.GH03377"/>
    <property type="match status" value="1"/>
</dbReference>
<accession>A0A1F5YYT5</accession>
<dbReference type="PROSITE" id="PS51318">
    <property type="entry name" value="TAT"/>
    <property type="match status" value="1"/>
</dbReference>
<dbReference type="InterPro" id="IPR000683">
    <property type="entry name" value="Gfo/Idh/MocA-like_OxRdtase_N"/>
</dbReference>
<comment type="caution">
    <text evidence="4">The sequence shown here is derived from an EMBL/GenBank/DDBJ whole genome shotgun (WGS) entry which is preliminary data.</text>
</comment>
<organism evidence="4 5">
    <name type="scientific">Candidatus Glassbacteria bacterium RIFCSPLOWO2_12_FULL_58_11</name>
    <dbReference type="NCBI Taxonomy" id="1817867"/>
    <lineage>
        <taxon>Bacteria</taxon>
        <taxon>Candidatus Glassiibacteriota</taxon>
    </lineage>
</organism>
<dbReference type="Pfam" id="PF01408">
    <property type="entry name" value="GFO_IDH_MocA"/>
    <property type="match status" value="1"/>
</dbReference>
<dbReference type="PANTHER" id="PTHR43818">
    <property type="entry name" value="BCDNA.GH03377"/>
    <property type="match status" value="1"/>
</dbReference>
<gene>
    <name evidence="4" type="ORF">A3F83_15325</name>
</gene>
<dbReference type="STRING" id="1817867.A3F83_15325"/>
<evidence type="ECO:0000259" key="2">
    <source>
        <dbReference type="Pfam" id="PF01408"/>
    </source>
</evidence>
<dbReference type="Proteomes" id="UP000179129">
    <property type="component" value="Unassembled WGS sequence"/>
</dbReference>
<dbReference type="Gene3D" id="3.40.50.720">
    <property type="entry name" value="NAD(P)-binding Rossmann-like Domain"/>
    <property type="match status" value="1"/>
</dbReference>
<proteinExistence type="predicted"/>
<dbReference type="InterPro" id="IPR036291">
    <property type="entry name" value="NAD(P)-bd_dom_sf"/>
</dbReference>
<evidence type="ECO:0000256" key="1">
    <source>
        <dbReference type="ARBA" id="ARBA00023002"/>
    </source>
</evidence>
<reference evidence="4 5" key="1">
    <citation type="journal article" date="2016" name="Nat. Commun.">
        <title>Thousands of microbial genomes shed light on interconnected biogeochemical processes in an aquifer system.</title>
        <authorList>
            <person name="Anantharaman K."/>
            <person name="Brown C.T."/>
            <person name="Hug L.A."/>
            <person name="Sharon I."/>
            <person name="Castelle C.J."/>
            <person name="Probst A.J."/>
            <person name="Thomas B.C."/>
            <person name="Singh A."/>
            <person name="Wilkins M.J."/>
            <person name="Karaoz U."/>
            <person name="Brodie E.L."/>
            <person name="Williams K.H."/>
            <person name="Hubbard S.S."/>
            <person name="Banfield J.F."/>
        </authorList>
    </citation>
    <scope>NUCLEOTIDE SEQUENCE [LARGE SCALE GENOMIC DNA]</scope>
</reference>
<dbReference type="GO" id="GO:0000166">
    <property type="term" value="F:nucleotide binding"/>
    <property type="evidence" value="ECO:0007669"/>
    <property type="project" value="InterPro"/>
</dbReference>
<dbReference type="Gene3D" id="3.30.360.10">
    <property type="entry name" value="Dihydrodipicolinate Reductase, domain 2"/>
    <property type="match status" value="1"/>
</dbReference>
<dbReference type="InterPro" id="IPR055170">
    <property type="entry name" value="GFO_IDH_MocA-like_dom"/>
</dbReference>
<feature type="domain" description="Gfo/Idh/MocA-like oxidoreductase N-terminal" evidence="2">
    <location>
        <begin position="47"/>
        <end position="165"/>
    </location>
</feature>
<evidence type="ECO:0000313" key="4">
    <source>
        <dbReference type="EMBL" id="OGG05360.1"/>
    </source>
</evidence>
<feature type="domain" description="GFO/IDH/MocA-like oxidoreductase" evidence="3">
    <location>
        <begin position="175"/>
        <end position="331"/>
    </location>
</feature>
<dbReference type="GO" id="GO:0016491">
    <property type="term" value="F:oxidoreductase activity"/>
    <property type="evidence" value="ECO:0007669"/>
    <property type="project" value="UniProtKB-KW"/>
</dbReference>
<dbReference type="AlphaFoldDB" id="A0A1F5YYT5"/>
<evidence type="ECO:0008006" key="6">
    <source>
        <dbReference type="Google" id="ProtNLM"/>
    </source>
</evidence>